<feature type="region of interest" description="Disordered" evidence="1">
    <location>
        <begin position="228"/>
        <end position="255"/>
    </location>
</feature>
<keyword evidence="3" id="KW-1185">Reference proteome</keyword>
<reference evidence="2 3" key="1">
    <citation type="submission" date="2020-04" db="EMBL/GenBank/DDBJ databases">
        <authorList>
            <person name="De Canck E."/>
        </authorList>
    </citation>
    <scope>NUCLEOTIDE SEQUENCE [LARGE SCALE GENOMIC DNA]</scope>
    <source>
        <strain evidence="2 3">LMG 29542</strain>
    </source>
</reference>
<protein>
    <submittedName>
        <fullName evidence="2">Uncharacterized protein</fullName>
    </submittedName>
</protein>
<evidence type="ECO:0000256" key="1">
    <source>
        <dbReference type="SAM" id="MobiDB-lite"/>
    </source>
</evidence>
<evidence type="ECO:0000313" key="2">
    <source>
        <dbReference type="EMBL" id="CAB3761420.1"/>
    </source>
</evidence>
<dbReference type="EMBL" id="CADIKH010000018">
    <property type="protein sequence ID" value="CAB3761420.1"/>
    <property type="molecule type" value="Genomic_DNA"/>
</dbReference>
<accession>A0A6J5E4R8</accession>
<dbReference type="Proteomes" id="UP000494363">
    <property type="component" value="Unassembled WGS sequence"/>
</dbReference>
<evidence type="ECO:0000313" key="3">
    <source>
        <dbReference type="Proteomes" id="UP000494363"/>
    </source>
</evidence>
<sequence>MLHKAYCKELHRALGYFGTWLPSMQLRLGDILTVEGETARPVGHVSEHRLTFTPRRSTPEGVIEYSSASGVTISTKIAGQTLPGSMLTEAEAGVVVKFARANAIVFEAAGCDVTRIADLTQLGNQIKKLYLAGEWQRDWIVVTELVKADSATIIVSAGASAQADLKANGSVQIGATRLTDLGLKLEAKYTSGLAFKTVASASLTPLYRANGLKRSWFDPEFRFRDRPDLGPKETHEFAPLSPDDVWTGVDPSGMQ</sequence>
<organism evidence="2 3">
    <name type="scientific">Paraburkholderia humisilvae</name>
    <dbReference type="NCBI Taxonomy" id="627669"/>
    <lineage>
        <taxon>Bacteria</taxon>
        <taxon>Pseudomonadati</taxon>
        <taxon>Pseudomonadota</taxon>
        <taxon>Betaproteobacteria</taxon>
        <taxon>Burkholderiales</taxon>
        <taxon>Burkholderiaceae</taxon>
        <taxon>Paraburkholderia</taxon>
    </lineage>
</organism>
<proteinExistence type="predicted"/>
<name>A0A6J5E4R8_9BURK</name>
<gene>
    <name evidence="2" type="ORF">LMG29542_04076</name>
</gene>
<dbReference type="AlphaFoldDB" id="A0A6J5E4R8"/>